<protein>
    <submittedName>
        <fullName evidence="2">Uncharacterized protein</fullName>
    </submittedName>
</protein>
<feature type="transmembrane region" description="Helical" evidence="1">
    <location>
        <begin position="166"/>
        <end position="186"/>
    </location>
</feature>
<evidence type="ECO:0000256" key="1">
    <source>
        <dbReference type="SAM" id="Phobius"/>
    </source>
</evidence>
<name>A0ABX5SPV0_9MICO</name>
<evidence type="ECO:0000313" key="3">
    <source>
        <dbReference type="Proteomes" id="UP000295748"/>
    </source>
</evidence>
<evidence type="ECO:0000313" key="2">
    <source>
        <dbReference type="EMBL" id="QBR87282.1"/>
    </source>
</evidence>
<keyword evidence="1" id="KW-0812">Transmembrane</keyword>
<feature type="transmembrane region" description="Helical" evidence="1">
    <location>
        <begin position="101"/>
        <end position="122"/>
    </location>
</feature>
<dbReference type="EMBL" id="CP038266">
    <property type="protein sequence ID" value="QBR87282.1"/>
    <property type="molecule type" value="Genomic_DNA"/>
</dbReference>
<reference evidence="2 3" key="1">
    <citation type="submission" date="2019-03" db="EMBL/GenBank/DDBJ databases">
        <authorList>
            <person name="Dong K."/>
        </authorList>
    </citation>
    <scope>NUCLEOTIDE SEQUENCE [LARGE SCALE GENOMIC DNA]</scope>
    <source>
        <strain evidence="3">dk512</strain>
    </source>
</reference>
<keyword evidence="3" id="KW-1185">Reference proteome</keyword>
<gene>
    <name evidence="2" type="ORF">E4K62_00350</name>
</gene>
<feature type="transmembrane region" description="Helical" evidence="1">
    <location>
        <begin position="134"/>
        <end position="154"/>
    </location>
</feature>
<keyword evidence="1" id="KW-1133">Transmembrane helix</keyword>
<organism evidence="2 3">
    <name type="scientific">Microbacterium wangchenii</name>
    <dbReference type="NCBI Taxonomy" id="2541726"/>
    <lineage>
        <taxon>Bacteria</taxon>
        <taxon>Bacillati</taxon>
        <taxon>Actinomycetota</taxon>
        <taxon>Actinomycetes</taxon>
        <taxon>Micrococcales</taxon>
        <taxon>Microbacteriaceae</taxon>
        <taxon>Microbacterium</taxon>
    </lineage>
</organism>
<dbReference type="Proteomes" id="UP000295748">
    <property type="component" value="Chromosome"/>
</dbReference>
<feature type="transmembrane region" description="Helical" evidence="1">
    <location>
        <begin position="58"/>
        <end position="81"/>
    </location>
</feature>
<keyword evidence="1" id="KW-0472">Membrane</keyword>
<accession>A0ABX5SPV0</accession>
<dbReference type="RefSeq" id="WP_135062486.1">
    <property type="nucleotide sequence ID" value="NZ_CP038266.1"/>
</dbReference>
<proteinExistence type="predicted"/>
<sequence>MDTLESASAWAREHSLAADLRLARVEIIAFRRHPEIYRYFGPDGALTAARALTARRPIAVRAGNGIIVLLAVVGVIAPVAAVSAMGGDRFNFFRMDAAQSVPLAGALFAVTALTQLVMLVMWLRKGARFDGFTLGIVVVALVFSGFGLIGMVNAGALDGYDGWGAWYPAVIAAFLISAGSAIAMIARRRHRAPEAVAQAAQPTDGPQAVQAALRELDDAELGAIRADRDAALDVLGERGILDAQTVTRARAADLGTLYLLDPPLT</sequence>